<keyword evidence="14" id="KW-0325">Glycoprotein</keyword>
<feature type="domain" description="Bulb-type lectin" evidence="22">
    <location>
        <begin position="31"/>
        <end position="153"/>
    </location>
</feature>
<dbReference type="Gene3D" id="3.30.200.20">
    <property type="entry name" value="Phosphorylase Kinase, domain 1"/>
    <property type="match status" value="1"/>
</dbReference>
<dbReference type="EMBL" id="BDDD01000529">
    <property type="protein sequence ID" value="GAV67222.1"/>
    <property type="molecule type" value="Genomic_DNA"/>
</dbReference>
<evidence type="ECO:0000256" key="1">
    <source>
        <dbReference type="ARBA" id="ARBA00004479"/>
    </source>
</evidence>
<gene>
    <name evidence="24" type="ORF">CFOL_v3_10730</name>
</gene>
<evidence type="ECO:0000256" key="10">
    <source>
        <dbReference type="ARBA" id="ARBA00022989"/>
    </source>
</evidence>
<dbReference type="CDD" id="cd00028">
    <property type="entry name" value="B_lectin"/>
    <property type="match status" value="1"/>
</dbReference>
<comment type="subcellular location">
    <subcellularLocation>
        <location evidence="1">Membrane</location>
        <topology evidence="1">Single-pass type I membrane protein</topology>
    </subcellularLocation>
</comment>
<keyword evidence="2 17" id="KW-0723">Serine/threonine-protein kinase</keyword>
<keyword evidence="12" id="KW-1015">Disulfide bond</keyword>
<dbReference type="OrthoDB" id="619632at2759"/>
<comment type="catalytic activity">
    <reaction evidence="16 17">
        <text>L-seryl-[protein] + ATP = O-phospho-L-seryl-[protein] + ADP + H(+)</text>
        <dbReference type="Rhea" id="RHEA:17989"/>
        <dbReference type="Rhea" id="RHEA-COMP:9863"/>
        <dbReference type="Rhea" id="RHEA-COMP:11604"/>
        <dbReference type="ChEBI" id="CHEBI:15378"/>
        <dbReference type="ChEBI" id="CHEBI:29999"/>
        <dbReference type="ChEBI" id="CHEBI:30616"/>
        <dbReference type="ChEBI" id="CHEBI:83421"/>
        <dbReference type="ChEBI" id="CHEBI:456216"/>
        <dbReference type="EC" id="2.7.11.1"/>
    </reaction>
</comment>
<dbReference type="CDD" id="cd14066">
    <property type="entry name" value="STKc_IRAK"/>
    <property type="match status" value="1"/>
</dbReference>
<dbReference type="SUPFAM" id="SSF51110">
    <property type="entry name" value="alpha-D-mannose-specific plant lectins"/>
    <property type="match status" value="1"/>
</dbReference>
<dbReference type="InterPro" id="IPR011009">
    <property type="entry name" value="Kinase-like_dom_sf"/>
</dbReference>
<dbReference type="InterPro" id="IPR000719">
    <property type="entry name" value="Prot_kinase_dom"/>
</dbReference>
<evidence type="ECO:0000256" key="19">
    <source>
        <dbReference type="SAM" id="Phobius"/>
    </source>
</evidence>
<dbReference type="Gene3D" id="2.90.10.10">
    <property type="entry name" value="Bulb-type lectin domain"/>
    <property type="match status" value="1"/>
</dbReference>
<comment type="similarity">
    <text evidence="17">Belongs to the protein kinase superfamily. Ser/Thr protein kinase family.</text>
</comment>
<keyword evidence="13" id="KW-0675">Receptor</keyword>
<dbReference type="GO" id="GO:0004674">
    <property type="term" value="F:protein serine/threonine kinase activity"/>
    <property type="evidence" value="ECO:0007669"/>
    <property type="project" value="UniProtKB-KW"/>
</dbReference>
<feature type="binding site" evidence="18">
    <location>
        <position position="545"/>
    </location>
    <ligand>
        <name>ATP</name>
        <dbReference type="ChEBI" id="CHEBI:30616"/>
    </ligand>
</feature>
<evidence type="ECO:0000259" key="22">
    <source>
        <dbReference type="PROSITE" id="PS50927"/>
    </source>
</evidence>
<dbReference type="Gene3D" id="1.10.510.10">
    <property type="entry name" value="Transferase(Phosphotransferase) domain 1"/>
    <property type="match status" value="1"/>
</dbReference>
<evidence type="ECO:0000256" key="2">
    <source>
        <dbReference type="ARBA" id="ARBA00022527"/>
    </source>
</evidence>
<evidence type="ECO:0000256" key="12">
    <source>
        <dbReference type="ARBA" id="ARBA00023157"/>
    </source>
</evidence>
<comment type="catalytic activity">
    <reaction evidence="15 17">
        <text>L-threonyl-[protein] + ATP = O-phospho-L-threonyl-[protein] + ADP + H(+)</text>
        <dbReference type="Rhea" id="RHEA:46608"/>
        <dbReference type="Rhea" id="RHEA-COMP:11060"/>
        <dbReference type="Rhea" id="RHEA-COMP:11605"/>
        <dbReference type="ChEBI" id="CHEBI:15378"/>
        <dbReference type="ChEBI" id="CHEBI:30013"/>
        <dbReference type="ChEBI" id="CHEBI:30616"/>
        <dbReference type="ChEBI" id="CHEBI:61977"/>
        <dbReference type="ChEBI" id="CHEBI:456216"/>
        <dbReference type="EC" id="2.7.11.1"/>
    </reaction>
</comment>
<organism evidence="24 25">
    <name type="scientific">Cephalotus follicularis</name>
    <name type="common">Albany pitcher plant</name>
    <dbReference type="NCBI Taxonomy" id="3775"/>
    <lineage>
        <taxon>Eukaryota</taxon>
        <taxon>Viridiplantae</taxon>
        <taxon>Streptophyta</taxon>
        <taxon>Embryophyta</taxon>
        <taxon>Tracheophyta</taxon>
        <taxon>Spermatophyta</taxon>
        <taxon>Magnoliopsida</taxon>
        <taxon>eudicotyledons</taxon>
        <taxon>Gunneridae</taxon>
        <taxon>Pentapetalae</taxon>
        <taxon>rosids</taxon>
        <taxon>fabids</taxon>
        <taxon>Oxalidales</taxon>
        <taxon>Cephalotaceae</taxon>
        <taxon>Cephalotus</taxon>
    </lineage>
</organism>
<evidence type="ECO:0000313" key="25">
    <source>
        <dbReference type="Proteomes" id="UP000187406"/>
    </source>
</evidence>
<evidence type="ECO:0000256" key="3">
    <source>
        <dbReference type="ARBA" id="ARBA00022536"/>
    </source>
</evidence>
<dbReference type="InterPro" id="IPR036426">
    <property type="entry name" value="Bulb-type_lectin_dom_sf"/>
</dbReference>
<dbReference type="SMART" id="SM00220">
    <property type="entry name" value="S_TKc"/>
    <property type="match status" value="1"/>
</dbReference>
<reference evidence="25" key="1">
    <citation type="submission" date="2016-04" db="EMBL/GenBank/DDBJ databases">
        <title>Cephalotus genome sequencing.</title>
        <authorList>
            <person name="Fukushima K."/>
            <person name="Hasebe M."/>
            <person name="Fang X."/>
        </authorList>
    </citation>
    <scope>NUCLEOTIDE SEQUENCE [LARGE SCALE GENOMIC DNA]</scope>
    <source>
        <strain evidence="25">cv. St1</strain>
    </source>
</reference>
<dbReference type="InParanoid" id="A0A1Q3BH96"/>
<keyword evidence="7 17" id="KW-0547">Nucleotide-binding</keyword>
<dbReference type="InterPro" id="IPR008271">
    <property type="entry name" value="Ser/Thr_kinase_AS"/>
</dbReference>
<dbReference type="EC" id="2.7.11.1" evidence="17"/>
<keyword evidence="8 17" id="KW-0418">Kinase</keyword>
<dbReference type="Proteomes" id="UP000187406">
    <property type="component" value="Unassembled WGS sequence"/>
</dbReference>
<keyword evidence="3" id="KW-0245">EGF-like domain</keyword>
<evidence type="ECO:0000256" key="9">
    <source>
        <dbReference type="ARBA" id="ARBA00022840"/>
    </source>
</evidence>
<dbReference type="AlphaFoldDB" id="A0A1Q3BH96"/>
<feature type="domain" description="Apple" evidence="23">
    <location>
        <begin position="330"/>
        <end position="418"/>
    </location>
</feature>
<keyword evidence="11 19" id="KW-0472">Membrane</keyword>
<feature type="signal peptide" evidence="20">
    <location>
        <begin position="1"/>
        <end position="20"/>
    </location>
</feature>
<dbReference type="InterPro" id="IPR001480">
    <property type="entry name" value="Bulb-type_lectin_dom"/>
</dbReference>
<sequence length="801" mass="90424">MNSHLAFDFLLLLLLTSTLSLPFSCSVYDGISEGSSLSVENPDDILTSPNGIFSAGFYPVGDNAYSFAIWFNKPSCAAYCTLVWMANRDQPVNGKQSKLSLLKTGNLVLKDAGRFTVWSTNTDSISLVQLKLHDTGNLVLRNEQGVNLWESFDFPTDTLLPLQPITRNVQLISSRSQTNHSSGFYRVFFDDDNLVRLLYDGPEVSSVYWFDPWLISWEAGRSTYNNSRTAVLDALGNFSSSDDLTFMAADYGARIQRRLKVDVDGNFRLYSLEEVTGTWIVSWQAISAPCTVHGVCGPNSVCGYDPSIGRKCSCFPGFKMKNQTDWLYGCEPEFSVPNADDEIGFLHVTNVEFYGYDYGFFPDYTLEMCEKLCISISNYCKGFQYRNLNGHWNCYPKTLFLNGRRSPDFGGDIYLKLSKASLLSFNNSSNRELGFNCSQGGYIQLDRTYPRNEENGSVKFMLWFACALGGVEIIGIFLVWCFLFRNSKDSGAIARAYLPAPSGFKRFTYAALKKATRNFSEEIGRGAGGIVYKGILLDGRVAAIKRLDEANQGEAEFLAEVSIIGKVNHMNLIELWGYCAERRHRILVYEYMDHGSLAQNLLSSSLDWTKRFEIALGTAKGLAYLHEECLEWVLHCDVKPQNILLDYSFQPKVSDFGLSKILNRSDLKNTSFSRIRGTRGYMAPEWVFNQPVTSKVDVYSYGVVVLEMLTGKKSAIGIEAMDDETETDHTRLVTWVREKKKEATKEKWVDEIIDSSFGNEYDLGKMENLVELALQCVETNQDARPSMKQVVERLLRLETDR</sequence>
<dbReference type="Pfam" id="PF00954">
    <property type="entry name" value="S_locus_glycop"/>
    <property type="match status" value="1"/>
</dbReference>
<dbReference type="InterPro" id="IPR003609">
    <property type="entry name" value="Pan_app"/>
</dbReference>
<dbReference type="PROSITE" id="PS00107">
    <property type="entry name" value="PROTEIN_KINASE_ATP"/>
    <property type="match status" value="1"/>
</dbReference>
<dbReference type="PROSITE" id="PS50927">
    <property type="entry name" value="BULB_LECTIN"/>
    <property type="match status" value="1"/>
</dbReference>
<evidence type="ECO:0000256" key="14">
    <source>
        <dbReference type="ARBA" id="ARBA00023180"/>
    </source>
</evidence>
<evidence type="ECO:0000256" key="15">
    <source>
        <dbReference type="ARBA" id="ARBA00047899"/>
    </source>
</evidence>
<dbReference type="GO" id="GO:0016020">
    <property type="term" value="C:membrane"/>
    <property type="evidence" value="ECO:0007669"/>
    <property type="project" value="UniProtKB-SubCell"/>
</dbReference>
<keyword evidence="6 20" id="KW-0732">Signal</keyword>
<dbReference type="PROSITE" id="PS50011">
    <property type="entry name" value="PROTEIN_KINASE_DOM"/>
    <property type="match status" value="1"/>
</dbReference>
<dbReference type="GO" id="GO:0106310">
    <property type="term" value="F:protein serine kinase activity"/>
    <property type="evidence" value="ECO:0007669"/>
    <property type="project" value="RHEA"/>
</dbReference>
<dbReference type="GO" id="GO:0005524">
    <property type="term" value="F:ATP binding"/>
    <property type="evidence" value="ECO:0007669"/>
    <property type="project" value="UniProtKB-UniRule"/>
</dbReference>
<feature type="domain" description="Protein kinase" evidence="21">
    <location>
        <begin position="517"/>
        <end position="797"/>
    </location>
</feature>
<dbReference type="SMART" id="SM00108">
    <property type="entry name" value="B_lectin"/>
    <property type="match status" value="1"/>
</dbReference>
<dbReference type="InterPro" id="IPR024171">
    <property type="entry name" value="SRK-like_kinase"/>
</dbReference>
<dbReference type="FunFam" id="1.10.510.10:FF:000537">
    <property type="entry name" value="Putative receptor-like protein kinase"/>
    <property type="match status" value="1"/>
</dbReference>
<dbReference type="GO" id="GO:0048544">
    <property type="term" value="P:recognition of pollen"/>
    <property type="evidence" value="ECO:0007669"/>
    <property type="project" value="InterPro"/>
</dbReference>
<dbReference type="InterPro" id="IPR000858">
    <property type="entry name" value="S_locus_glycoprot_dom"/>
</dbReference>
<keyword evidence="10 19" id="KW-1133">Transmembrane helix</keyword>
<dbReference type="InterPro" id="IPR017441">
    <property type="entry name" value="Protein_kinase_ATP_BS"/>
</dbReference>
<dbReference type="PIRSF" id="PIRSF000641">
    <property type="entry name" value="SRK"/>
    <property type="match status" value="1"/>
</dbReference>
<dbReference type="PROSITE" id="PS50948">
    <property type="entry name" value="PAN"/>
    <property type="match status" value="1"/>
</dbReference>
<dbReference type="PANTHER" id="PTHR47974:SF3">
    <property type="entry name" value="RECEPTOR-LIKE SERINE_THREONINE-PROTEIN KINASE"/>
    <property type="match status" value="1"/>
</dbReference>
<evidence type="ECO:0000256" key="4">
    <source>
        <dbReference type="ARBA" id="ARBA00022679"/>
    </source>
</evidence>
<proteinExistence type="inferred from homology"/>
<dbReference type="PROSITE" id="PS00108">
    <property type="entry name" value="PROTEIN_KINASE_ST"/>
    <property type="match status" value="1"/>
</dbReference>
<evidence type="ECO:0000256" key="8">
    <source>
        <dbReference type="ARBA" id="ARBA00022777"/>
    </source>
</evidence>
<dbReference type="FunFam" id="3.30.200.20:FF:000059">
    <property type="entry name" value="S-receptor-like serine/threonine-protein kinase"/>
    <property type="match status" value="1"/>
</dbReference>
<keyword evidence="9 17" id="KW-0067">ATP-binding</keyword>
<feature type="chain" id="PRO_5012546625" description="Receptor-like serine/threonine-protein kinase" evidence="20">
    <location>
        <begin position="21"/>
        <end position="801"/>
    </location>
</feature>
<keyword evidence="4 17" id="KW-0808">Transferase</keyword>
<evidence type="ECO:0000256" key="6">
    <source>
        <dbReference type="ARBA" id="ARBA00022729"/>
    </source>
</evidence>
<protein>
    <recommendedName>
        <fullName evidence="17">Receptor-like serine/threonine-protein kinase</fullName>
        <ecNumber evidence="17">2.7.11.1</ecNumber>
    </recommendedName>
</protein>
<name>A0A1Q3BH96_CEPFO</name>
<evidence type="ECO:0000259" key="23">
    <source>
        <dbReference type="PROSITE" id="PS50948"/>
    </source>
</evidence>
<evidence type="ECO:0000256" key="16">
    <source>
        <dbReference type="ARBA" id="ARBA00048679"/>
    </source>
</evidence>
<dbReference type="FunFam" id="2.90.10.10:FF:000017">
    <property type="entry name" value="Putative receptor protein kinase ZmPK1"/>
    <property type="match status" value="1"/>
</dbReference>
<dbReference type="SUPFAM" id="SSF56112">
    <property type="entry name" value="Protein kinase-like (PK-like)"/>
    <property type="match status" value="1"/>
</dbReference>
<dbReference type="PANTHER" id="PTHR47974">
    <property type="entry name" value="OS07G0415500 PROTEIN"/>
    <property type="match status" value="1"/>
</dbReference>
<keyword evidence="5 19" id="KW-0812">Transmembrane</keyword>
<evidence type="ECO:0000256" key="18">
    <source>
        <dbReference type="PROSITE-ProRule" id="PRU10141"/>
    </source>
</evidence>
<comment type="caution">
    <text evidence="24">The sequence shown here is derived from an EMBL/GenBank/DDBJ whole genome shotgun (WGS) entry which is preliminary data.</text>
</comment>
<evidence type="ECO:0000256" key="20">
    <source>
        <dbReference type="SAM" id="SignalP"/>
    </source>
</evidence>
<evidence type="ECO:0000256" key="7">
    <source>
        <dbReference type="ARBA" id="ARBA00022741"/>
    </source>
</evidence>
<dbReference type="Pfam" id="PF01453">
    <property type="entry name" value="B_lectin"/>
    <property type="match status" value="1"/>
</dbReference>
<evidence type="ECO:0000256" key="11">
    <source>
        <dbReference type="ARBA" id="ARBA00023136"/>
    </source>
</evidence>
<evidence type="ECO:0000313" key="24">
    <source>
        <dbReference type="EMBL" id="GAV67222.1"/>
    </source>
</evidence>
<keyword evidence="25" id="KW-1185">Reference proteome</keyword>
<dbReference type="STRING" id="3775.A0A1Q3BH96"/>
<dbReference type="Pfam" id="PF00069">
    <property type="entry name" value="Pkinase"/>
    <property type="match status" value="1"/>
</dbReference>
<evidence type="ECO:0000256" key="13">
    <source>
        <dbReference type="ARBA" id="ARBA00023170"/>
    </source>
</evidence>
<accession>A0A1Q3BH96</accession>
<evidence type="ECO:0000256" key="17">
    <source>
        <dbReference type="PIRNR" id="PIRNR000641"/>
    </source>
</evidence>
<feature type="transmembrane region" description="Helical" evidence="19">
    <location>
        <begin position="460"/>
        <end position="483"/>
    </location>
</feature>
<evidence type="ECO:0000259" key="21">
    <source>
        <dbReference type="PROSITE" id="PS50011"/>
    </source>
</evidence>
<evidence type="ECO:0000256" key="5">
    <source>
        <dbReference type="ARBA" id="ARBA00022692"/>
    </source>
</evidence>